<proteinExistence type="predicted"/>
<keyword evidence="2" id="KW-1185">Reference proteome</keyword>
<evidence type="ECO:0000313" key="1">
    <source>
        <dbReference type="EMBL" id="MBB3081276.1"/>
    </source>
</evidence>
<dbReference type="AlphaFoldDB" id="A0A7W4ZZI6"/>
<protein>
    <submittedName>
        <fullName evidence="1">Uncharacterized protein</fullName>
    </submittedName>
</protein>
<dbReference type="RefSeq" id="WP_184599382.1">
    <property type="nucleotide sequence ID" value="NZ_BMUP01000004.1"/>
</dbReference>
<sequence length="200" mass="21645">MTGLPCRAPASVRIEGYSARDGVTHGSLDVIVHACSEHAGQARTERLNGFTPYTTAPTAGARCGDRLSFADTPATPDAHHDADLMRVDAPQVTPLSVAHLMDTPLPQLVDELGVTLTESAITDPGFTGYVYADRHGATVALPPARPELEHDCVARYLIGRAFNVADLPPLPEPFQVTDMTDDFQREQTARRNDREGRGSW</sequence>
<dbReference type="EMBL" id="JACHXE010000012">
    <property type="protein sequence ID" value="MBB3081276.1"/>
    <property type="molecule type" value="Genomic_DNA"/>
</dbReference>
<accession>A0A7W4ZZI6</accession>
<dbReference type="Proteomes" id="UP000572907">
    <property type="component" value="Unassembled WGS sequence"/>
</dbReference>
<reference evidence="1 2" key="1">
    <citation type="submission" date="2020-08" db="EMBL/GenBank/DDBJ databases">
        <title>Genomic Encyclopedia of Type Strains, Phase III (KMG-III): the genomes of soil and plant-associated and newly described type strains.</title>
        <authorList>
            <person name="Whitman W."/>
        </authorList>
    </citation>
    <scope>NUCLEOTIDE SEQUENCE [LARGE SCALE GENOMIC DNA]</scope>
    <source>
        <strain evidence="1 2">CECT 3237</strain>
    </source>
</reference>
<comment type="caution">
    <text evidence="1">The sequence shown here is derived from an EMBL/GenBank/DDBJ whole genome shotgun (WGS) entry which is preliminary data.</text>
</comment>
<gene>
    <name evidence="1" type="ORF">FHS41_007831</name>
</gene>
<organism evidence="1 2">
    <name type="scientific">Streptomyces violarus</name>
    <dbReference type="NCBI Taxonomy" id="67380"/>
    <lineage>
        <taxon>Bacteria</taxon>
        <taxon>Bacillati</taxon>
        <taxon>Actinomycetota</taxon>
        <taxon>Actinomycetes</taxon>
        <taxon>Kitasatosporales</taxon>
        <taxon>Streptomycetaceae</taxon>
        <taxon>Streptomyces</taxon>
    </lineage>
</organism>
<evidence type="ECO:0000313" key="2">
    <source>
        <dbReference type="Proteomes" id="UP000572907"/>
    </source>
</evidence>
<name>A0A7W4ZZI6_9ACTN</name>